<evidence type="ECO:0000313" key="5">
    <source>
        <dbReference type="Proteomes" id="UP000583929"/>
    </source>
</evidence>
<dbReference type="InterPro" id="IPR001981">
    <property type="entry name" value="Colipase"/>
</dbReference>
<comment type="caution">
    <text evidence="2">The sequence shown here is derived from an EMBL/GenBank/DDBJ whole genome shotgun (WGS) entry which is preliminary data.</text>
</comment>
<protein>
    <submittedName>
        <fullName evidence="2">Uncharacterized protein</fullName>
    </submittedName>
</protein>
<gene>
    <name evidence="3" type="ORF">F8388_009062</name>
    <name evidence="2" type="ORF">G4B88_022942</name>
</gene>
<dbReference type="GO" id="GO:0007586">
    <property type="term" value="P:digestion"/>
    <property type="evidence" value="ECO:0007669"/>
    <property type="project" value="InterPro"/>
</dbReference>
<reference evidence="4 5" key="1">
    <citation type="journal article" date="2020" name="bioRxiv">
        <title>Sequence and annotation of 42 cannabis genomes reveals extensive copy number variation in cannabinoid synthesis and pathogen resistance genes.</title>
        <authorList>
            <person name="Mckernan K.J."/>
            <person name="Helbert Y."/>
            <person name="Kane L.T."/>
            <person name="Ebling H."/>
            <person name="Zhang L."/>
            <person name="Liu B."/>
            <person name="Eaton Z."/>
            <person name="Mclaughlin S."/>
            <person name="Kingan S."/>
            <person name="Baybayan P."/>
            <person name="Concepcion G."/>
            <person name="Jordan M."/>
            <person name="Riva A."/>
            <person name="Barbazuk W."/>
            <person name="Harkins T."/>
        </authorList>
    </citation>
    <scope>NUCLEOTIDE SEQUENCE [LARGE SCALE GENOMIC DNA]</scope>
    <source>
        <strain evidence="4 5">cv. Jamaican Lion 4</strain>
        <strain evidence="2">Father</strain>
        <strain evidence="3">Mother</strain>
        <tissue evidence="2">Leaf</tissue>
    </source>
</reference>
<feature type="chain" id="PRO_5036400416" evidence="1">
    <location>
        <begin position="28"/>
        <end position="77"/>
    </location>
</feature>
<dbReference type="PROSITE" id="PS51342">
    <property type="entry name" value="COLIPASE_2"/>
    <property type="match status" value="1"/>
</dbReference>
<dbReference type="Proteomes" id="UP000525078">
    <property type="component" value="Unassembled WGS sequence"/>
</dbReference>
<evidence type="ECO:0000256" key="1">
    <source>
        <dbReference type="SAM" id="SignalP"/>
    </source>
</evidence>
<organism evidence="2 5">
    <name type="scientific">Cannabis sativa</name>
    <name type="common">Hemp</name>
    <name type="synonym">Marijuana</name>
    <dbReference type="NCBI Taxonomy" id="3483"/>
    <lineage>
        <taxon>Eukaryota</taxon>
        <taxon>Viridiplantae</taxon>
        <taxon>Streptophyta</taxon>
        <taxon>Embryophyta</taxon>
        <taxon>Tracheophyta</taxon>
        <taxon>Spermatophyta</taxon>
        <taxon>Magnoliopsida</taxon>
        <taxon>eudicotyledons</taxon>
        <taxon>Gunneridae</taxon>
        <taxon>Pentapetalae</taxon>
        <taxon>rosids</taxon>
        <taxon>fabids</taxon>
        <taxon>Rosales</taxon>
        <taxon>Cannabaceae</taxon>
        <taxon>Cannabis</taxon>
    </lineage>
</organism>
<proteinExistence type="predicted"/>
<feature type="signal peptide" evidence="1">
    <location>
        <begin position="1"/>
        <end position="27"/>
    </location>
</feature>
<sequence>MVSSKGITLMGFLCIALLLASTEVGSAINLPTKCISYCYDHDGFNCNAICIGRGYKNGGKCTYQFKGDYAQCCCFHN</sequence>
<name>A0A7J6G7Q1_CANSA</name>
<evidence type="ECO:0000313" key="2">
    <source>
        <dbReference type="EMBL" id="KAF4378119.1"/>
    </source>
</evidence>
<dbReference type="EMBL" id="JAATIP010000053">
    <property type="protein sequence ID" value="KAF4383031.1"/>
    <property type="molecule type" value="Genomic_DNA"/>
</dbReference>
<evidence type="ECO:0000313" key="4">
    <source>
        <dbReference type="Proteomes" id="UP000525078"/>
    </source>
</evidence>
<dbReference type="GO" id="GO:0016042">
    <property type="term" value="P:lipid catabolic process"/>
    <property type="evidence" value="ECO:0007669"/>
    <property type="project" value="InterPro"/>
</dbReference>
<accession>A0A7J6G7Q1</accession>
<dbReference type="AlphaFoldDB" id="A0A7J6G7Q1"/>
<evidence type="ECO:0000313" key="3">
    <source>
        <dbReference type="EMBL" id="KAF4383031.1"/>
    </source>
</evidence>
<dbReference type="GO" id="GO:0005576">
    <property type="term" value="C:extracellular region"/>
    <property type="evidence" value="ECO:0007669"/>
    <property type="project" value="InterPro"/>
</dbReference>
<dbReference type="Proteomes" id="UP000583929">
    <property type="component" value="Unassembled WGS sequence"/>
</dbReference>
<keyword evidence="1" id="KW-0732">Signal</keyword>
<dbReference type="GO" id="GO:0008047">
    <property type="term" value="F:enzyme activator activity"/>
    <property type="evidence" value="ECO:0007669"/>
    <property type="project" value="InterPro"/>
</dbReference>
<keyword evidence="5" id="KW-1185">Reference proteome</keyword>
<dbReference type="EMBL" id="JAATIQ010000139">
    <property type="protein sequence ID" value="KAF4378119.1"/>
    <property type="molecule type" value="Genomic_DNA"/>
</dbReference>